<evidence type="ECO:0000313" key="2">
    <source>
        <dbReference type="EMBL" id="TDP62483.1"/>
    </source>
</evidence>
<organism evidence="2 3">
    <name type="scientific">Roseateles toxinivorans</name>
    <dbReference type="NCBI Taxonomy" id="270368"/>
    <lineage>
        <taxon>Bacteria</taxon>
        <taxon>Pseudomonadati</taxon>
        <taxon>Pseudomonadota</taxon>
        <taxon>Betaproteobacteria</taxon>
        <taxon>Burkholderiales</taxon>
        <taxon>Sphaerotilaceae</taxon>
        <taxon>Roseateles</taxon>
    </lineage>
</organism>
<dbReference type="EMBL" id="SNXS01000007">
    <property type="protein sequence ID" value="TDP62483.1"/>
    <property type="molecule type" value="Genomic_DNA"/>
</dbReference>
<evidence type="ECO:0000313" key="3">
    <source>
        <dbReference type="Proteomes" id="UP000295361"/>
    </source>
</evidence>
<dbReference type="Proteomes" id="UP000295361">
    <property type="component" value="Unassembled WGS sequence"/>
</dbReference>
<name>A0A4R6QHD6_9BURK</name>
<sequence>MNALRPAALPSIAQHCIVAAAVAAVGGLLLAYVHVCRSSVDEGVRWRAEQRASAHAIYLNGRTVARR</sequence>
<keyword evidence="3" id="KW-1185">Reference proteome</keyword>
<keyword evidence="1" id="KW-0812">Transmembrane</keyword>
<evidence type="ECO:0000256" key="1">
    <source>
        <dbReference type="SAM" id="Phobius"/>
    </source>
</evidence>
<accession>A0A4R6QHD6</accession>
<reference evidence="2 3" key="1">
    <citation type="submission" date="2019-03" db="EMBL/GenBank/DDBJ databases">
        <title>Genomic Encyclopedia of Type Strains, Phase IV (KMG-IV): sequencing the most valuable type-strain genomes for metagenomic binning, comparative biology and taxonomic classification.</title>
        <authorList>
            <person name="Goeker M."/>
        </authorList>
    </citation>
    <scope>NUCLEOTIDE SEQUENCE [LARGE SCALE GENOMIC DNA]</scope>
    <source>
        <strain evidence="2 3">DSM 16998</strain>
    </source>
</reference>
<dbReference type="InParanoid" id="A0A4R6QHD6"/>
<keyword evidence="1" id="KW-0472">Membrane</keyword>
<proteinExistence type="predicted"/>
<keyword evidence="1" id="KW-1133">Transmembrane helix</keyword>
<feature type="transmembrane region" description="Helical" evidence="1">
    <location>
        <begin position="12"/>
        <end position="35"/>
    </location>
</feature>
<dbReference type="RefSeq" id="WP_133702951.1">
    <property type="nucleotide sequence ID" value="NZ_SNXS01000007.1"/>
</dbReference>
<comment type="caution">
    <text evidence="2">The sequence shown here is derived from an EMBL/GenBank/DDBJ whole genome shotgun (WGS) entry which is preliminary data.</text>
</comment>
<dbReference type="AlphaFoldDB" id="A0A4R6QHD6"/>
<protein>
    <submittedName>
        <fullName evidence="2">Uncharacterized protein</fullName>
    </submittedName>
</protein>
<gene>
    <name evidence="2" type="ORF">DES47_10761</name>
</gene>